<dbReference type="EMBL" id="JACXSI010000004">
    <property type="protein sequence ID" value="MBD3107218.1"/>
    <property type="molecule type" value="Genomic_DNA"/>
</dbReference>
<evidence type="ECO:0000256" key="2">
    <source>
        <dbReference type="ARBA" id="ARBA00005262"/>
    </source>
</evidence>
<name>A0A927CTF5_9BACI</name>
<feature type="transmembrane region" description="Helical" evidence="7">
    <location>
        <begin position="76"/>
        <end position="99"/>
    </location>
</feature>
<keyword evidence="9" id="KW-1185">Reference proteome</keyword>
<dbReference type="Proteomes" id="UP000602076">
    <property type="component" value="Unassembled WGS sequence"/>
</dbReference>
<dbReference type="InterPro" id="IPR052518">
    <property type="entry name" value="CHR_Transporter"/>
</dbReference>
<proteinExistence type="inferred from homology"/>
<dbReference type="PANTHER" id="PTHR43663">
    <property type="entry name" value="CHROMATE TRANSPORT PROTEIN-RELATED"/>
    <property type="match status" value="1"/>
</dbReference>
<comment type="similarity">
    <text evidence="2">Belongs to the chromate ion transporter (CHR) (TC 2.A.51) family.</text>
</comment>
<evidence type="ECO:0000313" key="8">
    <source>
        <dbReference type="EMBL" id="MBD3107218.1"/>
    </source>
</evidence>
<evidence type="ECO:0000256" key="6">
    <source>
        <dbReference type="ARBA" id="ARBA00023136"/>
    </source>
</evidence>
<feature type="transmembrane region" description="Helical" evidence="7">
    <location>
        <begin position="158"/>
        <end position="175"/>
    </location>
</feature>
<evidence type="ECO:0000256" key="4">
    <source>
        <dbReference type="ARBA" id="ARBA00022692"/>
    </source>
</evidence>
<dbReference type="GO" id="GO:0015109">
    <property type="term" value="F:chromate transmembrane transporter activity"/>
    <property type="evidence" value="ECO:0007669"/>
    <property type="project" value="InterPro"/>
</dbReference>
<protein>
    <submittedName>
        <fullName evidence="8">Chromate transporter</fullName>
    </submittedName>
</protein>
<dbReference type="InterPro" id="IPR003370">
    <property type="entry name" value="Chromate_transpt"/>
</dbReference>
<dbReference type="Pfam" id="PF02417">
    <property type="entry name" value="Chromate_transp"/>
    <property type="match status" value="1"/>
</dbReference>
<dbReference type="RefSeq" id="WP_190996764.1">
    <property type="nucleotide sequence ID" value="NZ_JACXSI010000004.1"/>
</dbReference>
<evidence type="ECO:0000256" key="5">
    <source>
        <dbReference type="ARBA" id="ARBA00022989"/>
    </source>
</evidence>
<keyword evidence="6 7" id="KW-0472">Membrane</keyword>
<evidence type="ECO:0000256" key="3">
    <source>
        <dbReference type="ARBA" id="ARBA00022475"/>
    </source>
</evidence>
<keyword evidence="3" id="KW-1003">Cell membrane</keyword>
<sequence>MSYKQIIIGMCRTGILGFGGGPSVIPLIRHESVSRYQWVDDEEFGEILAIANTLPGPIATKMAAYLGYRVKGWSGAAVSVMAHILPSCFAIVFLGAFIGALSSSAVVQSMIGAVIPVVAVMLGQMAYEFAEKAVKGLGWVMGILLFAISFLLLQTIALHPGIVIVIFLFYGAFHFKWKSKLLHKKNDVKRGESA</sequence>
<evidence type="ECO:0000313" key="9">
    <source>
        <dbReference type="Proteomes" id="UP000602076"/>
    </source>
</evidence>
<reference evidence="8" key="1">
    <citation type="submission" date="2020-09" db="EMBL/GenBank/DDBJ databases">
        <title>Bacillus faecalis sp. nov., a moderately halophilic bacterium isolated from cow faeces.</title>
        <authorList>
            <person name="Jiang L."/>
            <person name="Lee J."/>
        </authorList>
    </citation>
    <scope>NUCLEOTIDE SEQUENCE</scope>
    <source>
        <strain evidence="8">AGMB 02131</strain>
    </source>
</reference>
<feature type="transmembrane region" description="Helical" evidence="7">
    <location>
        <begin position="105"/>
        <end position="122"/>
    </location>
</feature>
<dbReference type="PANTHER" id="PTHR43663:SF1">
    <property type="entry name" value="CHROMATE TRANSPORTER"/>
    <property type="match status" value="1"/>
</dbReference>
<keyword evidence="4 7" id="KW-0812">Transmembrane</keyword>
<dbReference type="GO" id="GO:0005886">
    <property type="term" value="C:plasma membrane"/>
    <property type="evidence" value="ECO:0007669"/>
    <property type="project" value="UniProtKB-SubCell"/>
</dbReference>
<comment type="subcellular location">
    <subcellularLocation>
        <location evidence="1">Cell membrane</location>
        <topology evidence="1">Multi-pass membrane protein</topology>
    </subcellularLocation>
</comment>
<keyword evidence="5 7" id="KW-1133">Transmembrane helix</keyword>
<evidence type="ECO:0000256" key="7">
    <source>
        <dbReference type="SAM" id="Phobius"/>
    </source>
</evidence>
<dbReference type="AlphaFoldDB" id="A0A927CTF5"/>
<organism evidence="8 9">
    <name type="scientific">Peribacillus faecalis</name>
    <dbReference type="NCBI Taxonomy" id="2772559"/>
    <lineage>
        <taxon>Bacteria</taxon>
        <taxon>Bacillati</taxon>
        <taxon>Bacillota</taxon>
        <taxon>Bacilli</taxon>
        <taxon>Bacillales</taxon>
        <taxon>Bacillaceae</taxon>
        <taxon>Peribacillus</taxon>
    </lineage>
</organism>
<evidence type="ECO:0000256" key="1">
    <source>
        <dbReference type="ARBA" id="ARBA00004651"/>
    </source>
</evidence>
<gene>
    <name evidence="8" type="ORF">IEO70_02475</name>
</gene>
<feature type="transmembrane region" description="Helical" evidence="7">
    <location>
        <begin position="134"/>
        <end position="152"/>
    </location>
</feature>
<accession>A0A927CTF5</accession>
<comment type="caution">
    <text evidence="8">The sequence shown here is derived from an EMBL/GenBank/DDBJ whole genome shotgun (WGS) entry which is preliminary data.</text>
</comment>